<comment type="similarity">
    <text evidence="2">Belongs to the NAD(P)-dependent epimerase/dehydratase family.</text>
</comment>
<reference evidence="5" key="1">
    <citation type="submission" date="2018-06" db="EMBL/GenBank/DDBJ databases">
        <title>Aestuariibacter litoralis strain KCTC 52945T.</title>
        <authorList>
            <person name="Li X."/>
            <person name="Salam N."/>
            <person name="Li J.-L."/>
            <person name="Chen Y.-M."/>
            <person name="Yang Z.-W."/>
            <person name="Zhang L.-Y."/>
            <person name="Han M.-X."/>
            <person name="Xiao M."/>
            <person name="Li W.-J."/>
        </authorList>
    </citation>
    <scope>NUCLEOTIDE SEQUENCE [LARGE SCALE GENOMIC DNA]</scope>
    <source>
        <strain evidence="5">KCTC 52945</strain>
    </source>
</reference>
<accession>A0A2W2BFE9</accession>
<organism evidence="4 5">
    <name type="scientific">Aestuariivirga litoralis</name>
    <dbReference type="NCBI Taxonomy" id="2650924"/>
    <lineage>
        <taxon>Bacteria</taxon>
        <taxon>Pseudomonadati</taxon>
        <taxon>Pseudomonadota</taxon>
        <taxon>Alphaproteobacteria</taxon>
        <taxon>Hyphomicrobiales</taxon>
        <taxon>Aestuariivirgaceae</taxon>
        <taxon>Aestuariivirga</taxon>
    </lineage>
</organism>
<keyword evidence="5" id="KW-1185">Reference proteome</keyword>
<comment type="caution">
    <text evidence="4">The sequence shown here is derived from an EMBL/GenBank/DDBJ whole genome shotgun (WGS) entry which is preliminary data.</text>
</comment>
<dbReference type="PANTHER" id="PTHR43000">
    <property type="entry name" value="DTDP-D-GLUCOSE 4,6-DEHYDRATASE-RELATED"/>
    <property type="match status" value="1"/>
</dbReference>
<dbReference type="RefSeq" id="WP_111196322.1">
    <property type="nucleotide sequence ID" value="NZ_QKVK01000001.1"/>
</dbReference>
<dbReference type="InterPro" id="IPR036291">
    <property type="entry name" value="NAD(P)-bd_dom_sf"/>
</dbReference>
<dbReference type="Gene3D" id="3.40.50.720">
    <property type="entry name" value="NAD(P)-binding Rossmann-like Domain"/>
    <property type="match status" value="1"/>
</dbReference>
<dbReference type="Gene3D" id="3.90.25.10">
    <property type="entry name" value="UDP-galactose 4-epimerase, domain 1"/>
    <property type="match status" value="1"/>
</dbReference>
<proteinExistence type="inferred from homology"/>
<dbReference type="Proteomes" id="UP000248795">
    <property type="component" value="Unassembled WGS sequence"/>
</dbReference>
<name>A0A2W2BFE9_9HYPH</name>
<evidence type="ECO:0000313" key="4">
    <source>
        <dbReference type="EMBL" id="PZF78994.1"/>
    </source>
</evidence>
<evidence type="ECO:0000256" key="2">
    <source>
        <dbReference type="ARBA" id="ARBA00007637"/>
    </source>
</evidence>
<evidence type="ECO:0000313" key="5">
    <source>
        <dbReference type="Proteomes" id="UP000248795"/>
    </source>
</evidence>
<dbReference type="Pfam" id="PF01370">
    <property type="entry name" value="Epimerase"/>
    <property type="match status" value="1"/>
</dbReference>
<gene>
    <name evidence="4" type="primary">rfbG</name>
    <name evidence="4" type="ORF">DK847_02060</name>
</gene>
<feature type="domain" description="NAD-dependent epimerase/dehydratase" evidence="3">
    <location>
        <begin position="12"/>
        <end position="261"/>
    </location>
</feature>
<protein>
    <submittedName>
        <fullName evidence="4">CDP-glucose 4,6-dehydratase</fullName>
    </submittedName>
</protein>
<dbReference type="InterPro" id="IPR001509">
    <property type="entry name" value="Epimerase_deHydtase"/>
</dbReference>
<dbReference type="NCBIfam" id="TIGR02622">
    <property type="entry name" value="CDP_4_6_dhtase"/>
    <property type="match status" value="1"/>
</dbReference>
<evidence type="ECO:0000256" key="1">
    <source>
        <dbReference type="ARBA" id="ARBA00005125"/>
    </source>
</evidence>
<comment type="pathway">
    <text evidence="1">Bacterial outer membrane biogenesis; LPS O-antigen biosynthesis.</text>
</comment>
<dbReference type="EMBL" id="QKVK01000001">
    <property type="protein sequence ID" value="PZF78994.1"/>
    <property type="molecule type" value="Genomic_DNA"/>
</dbReference>
<dbReference type="InterPro" id="IPR013445">
    <property type="entry name" value="CDP_4_6_deHydtase"/>
</dbReference>
<dbReference type="SUPFAM" id="SSF51735">
    <property type="entry name" value="NAD(P)-binding Rossmann-fold domains"/>
    <property type="match status" value="1"/>
</dbReference>
<dbReference type="AlphaFoldDB" id="A0A2W2BFE9"/>
<evidence type="ECO:0000259" key="3">
    <source>
        <dbReference type="Pfam" id="PF01370"/>
    </source>
</evidence>
<sequence>MVTPRFWQGRRVFITGHTGFKGAWLAFLLSEMGAEVSGLALPPEAGPNLHDMLGIAQRGHFVHADINDRAALNAALARNQPEVVLHLAAQALVRASYARPAETFAVNALGSVNLLDAVRGCDGVRAVVMVTTDKVYENREWPWAYRETDELGGHDPYSASKACAEIAVNSMRRSFFGPGRHPARIASARAGNVIGGGDWAADRLIPDIIRGCAGPSGTVTLRNPHAVRPWQHVLEPLCAYLVLAEHLCEGREGCEGAWNIGPSAQDARPVIEVARRMVSALGRGRIDVASDPAAPHEAGLLTLDCARARSRLGLGTLFSLDEAIGLTADWYGAWMRREDMVAVTRAQIGRISGLQPAALA</sequence>